<gene>
    <name evidence="2" type="ORF">BDZ90DRAFT_162985</name>
</gene>
<protein>
    <submittedName>
        <fullName evidence="2">Uncharacterized protein</fullName>
    </submittedName>
</protein>
<evidence type="ECO:0000313" key="2">
    <source>
        <dbReference type="EMBL" id="PWN28114.1"/>
    </source>
</evidence>
<feature type="region of interest" description="Disordered" evidence="1">
    <location>
        <begin position="85"/>
        <end position="135"/>
    </location>
</feature>
<dbReference type="GeneID" id="37025450"/>
<accession>A0A316USZ1</accession>
<feature type="compositionally biased region" description="Basic and acidic residues" evidence="1">
    <location>
        <begin position="89"/>
        <end position="102"/>
    </location>
</feature>
<proteinExistence type="predicted"/>
<keyword evidence="3" id="KW-1185">Reference proteome</keyword>
<organism evidence="2 3">
    <name type="scientific">Jaminaea rosea</name>
    <dbReference type="NCBI Taxonomy" id="1569628"/>
    <lineage>
        <taxon>Eukaryota</taxon>
        <taxon>Fungi</taxon>
        <taxon>Dikarya</taxon>
        <taxon>Basidiomycota</taxon>
        <taxon>Ustilaginomycotina</taxon>
        <taxon>Exobasidiomycetes</taxon>
        <taxon>Microstromatales</taxon>
        <taxon>Microstromatales incertae sedis</taxon>
        <taxon>Jaminaea</taxon>
    </lineage>
</organism>
<dbReference type="RefSeq" id="XP_025362726.1">
    <property type="nucleotide sequence ID" value="XM_025503627.1"/>
</dbReference>
<dbReference type="EMBL" id="KZ819666">
    <property type="protein sequence ID" value="PWN28114.1"/>
    <property type="molecule type" value="Genomic_DNA"/>
</dbReference>
<sequence length="172" mass="18905">MLPCPVEVGSFRDLVPCQRGIGERKTNNTRWPEVACALRLASGILLRACVPPGWLASHRLVSSCGEEEGATLMCEERQPRRAASARLHWQRDKHGRTAELRAERRRKQQQQRETPVNEGKNKGTDAASRSASTALVPHLKLSSGSRCRPYPRLAAVLDRHCSSLAAGMGATS</sequence>
<dbReference type="AlphaFoldDB" id="A0A316USZ1"/>
<dbReference type="Proteomes" id="UP000245884">
    <property type="component" value="Unassembled WGS sequence"/>
</dbReference>
<evidence type="ECO:0000313" key="3">
    <source>
        <dbReference type="Proteomes" id="UP000245884"/>
    </source>
</evidence>
<reference evidence="2 3" key="1">
    <citation type="journal article" date="2018" name="Mol. Biol. Evol.">
        <title>Broad Genomic Sampling Reveals a Smut Pathogenic Ancestry of the Fungal Clade Ustilaginomycotina.</title>
        <authorList>
            <person name="Kijpornyongpan T."/>
            <person name="Mondo S.J."/>
            <person name="Barry K."/>
            <person name="Sandor L."/>
            <person name="Lee J."/>
            <person name="Lipzen A."/>
            <person name="Pangilinan J."/>
            <person name="LaButti K."/>
            <person name="Hainaut M."/>
            <person name="Henrissat B."/>
            <person name="Grigoriev I.V."/>
            <person name="Spatafora J.W."/>
            <person name="Aime M.C."/>
        </authorList>
    </citation>
    <scope>NUCLEOTIDE SEQUENCE [LARGE SCALE GENOMIC DNA]</scope>
    <source>
        <strain evidence="2 3">MCA 5214</strain>
    </source>
</reference>
<name>A0A316USZ1_9BASI</name>
<evidence type="ECO:0000256" key="1">
    <source>
        <dbReference type="SAM" id="MobiDB-lite"/>
    </source>
</evidence>